<comment type="function">
    <text evidence="5">Guanylyltransferase that catalyzes the activation of (2R)-3-phosphoglycerate (3PG) as 3-[(R)-glyceryl]-diphospho-5'-guanosine, via the condensation of 3PG with GTP. It is involved in the biosynthesis of a derivative of the hydride carrier cofactor coenzyme F420, 3PG-F420.</text>
</comment>
<evidence type="ECO:0000256" key="5">
    <source>
        <dbReference type="HAMAP-Rule" id="MF_02114"/>
    </source>
</evidence>
<evidence type="ECO:0000313" key="6">
    <source>
        <dbReference type="EMBL" id="TDU24195.1"/>
    </source>
</evidence>
<dbReference type="EC" id="2.7.7.106" evidence="5"/>
<dbReference type="InterPro" id="IPR029044">
    <property type="entry name" value="Nucleotide-diphossugar_trans"/>
</dbReference>
<dbReference type="UniPathway" id="UPA00071"/>
<keyword evidence="7" id="KW-1185">Reference proteome</keyword>
<evidence type="ECO:0000256" key="3">
    <source>
        <dbReference type="ARBA" id="ARBA00022741"/>
    </source>
</evidence>
<keyword evidence="3 5" id="KW-0547">Nucleotide-binding</keyword>
<dbReference type="PANTHER" id="PTHR40392">
    <property type="entry name" value="2-PHOSPHO-L-LACTATE GUANYLYLTRANSFERASE"/>
    <property type="match status" value="1"/>
</dbReference>
<dbReference type="Gene3D" id="3.90.550.10">
    <property type="entry name" value="Spore Coat Polysaccharide Biosynthesis Protein SpsA, Chain A"/>
    <property type="match status" value="1"/>
</dbReference>
<keyword evidence="2 5" id="KW-0548">Nucleotidyltransferase</keyword>
<organism evidence="6 7">
    <name type="scientific">Panacagrimonas perspica</name>
    <dbReference type="NCBI Taxonomy" id="381431"/>
    <lineage>
        <taxon>Bacteria</taxon>
        <taxon>Pseudomonadati</taxon>
        <taxon>Pseudomonadota</taxon>
        <taxon>Gammaproteobacteria</taxon>
        <taxon>Nevskiales</taxon>
        <taxon>Nevskiaceae</taxon>
        <taxon>Panacagrimonas</taxon>
    </lineage>
</organism>
<accession>A0A4R7NSZ5</accession>
<dbReference type="PANTHER" id="PTHR40392:SF1">
    <property type="entry name" value="2-PHOSPHO-L-LACTATE GUANYLYLTRANSFERASE"/>
    <property type="match status" value="1"/>
</dbReference>
<sequence length="218" mass="24216">MHALIPVKRFARAKTRLAPHLSAASRARIARLMAEHVLSELAWIQDLRVTVVSSEPASDELCQRYGCERLPDDDLGVGLNQVLTSALHHLQDAGATRVLVLHADLPRLKRSDVEQLARRYAGHSSTDPVVLVPDRHDQGTNAMICSLPLGFELQYGPGSFQRHQQVARACGLRVEVRRIESLSWDLDVIGDLADLPPPPAMAQDSRPPLVADRKYFCR</sequence>
<dbReference type="InterPro" id="IPR002835">
    <property type="entry name" value="CofC"/>
</dbReference>
<reference evidence="6 7" key="1">
    <citation type="submission" date="2019-03" db="EMBL/GenBank/DDBJ databases">
        <title>Genomic Encyclopedia of Type Strains, Phase IV (KMG-IV): sequencing the most valuable type-strain genomes for metagenomic binning, comparative biology and taxonomic classification.</title>
        <authorList>
            <person name="Goeker M."/>
        </authorList>
    </citation>
    <scope>NUCLEOTIDE SEQUENCE [LARGE SCALE GENOMIC DNA]</scope>
    <source>
        <strain evidence="6 7">DSM 26377</strain>
    </source>
</reference>
<evidence type="ECO:0000256" key="4">
    <source>
        <dbReference type="ARBA" id="ARBA00023134"/>
    </source>
</evidence>
<name>A0A4R7NSZ5_9GAMM</name>
<dbReference type="EMBL" id="SOBT01000012">
    <property type="protein sequence ID" value="TDU24195.1"/>
    <property type="molecule type" value="Genomic_DNA"/>
</dbReference>
<dbReference type="RefSeq" id="WP_133883616.1">
    <property type="nucleotide sequence ID" value="NZ_MWIN01000003.1"/>
</dbReference>
<dbReference type="GO" id="GO:0052645">
    <property type="term" value="P:F420-0 metabolic process"/>
    <property type="evidence" value="ECO:0007669"/>
    <property type="project" value="UniProtKB-UniRule"/>
</dbReference>
<protein>
    <recommendedName>
        <fullName evidence="5">3-phospho-D-glycerate guanylyltransferase</fullName>
        <shortName evidence="5">3PG guanylyltransferase</shortName>
        <ecNumber evidence="5">2.7.7.106</ecNumber>
    </recommendedName>
</protein>
<gene>
    <name evidence="5" type="primary">fbiD</name>
    <name evidence="6" type="ORF">DFR24_4460</name>
</gene>
<comment type="catalytic activity">
    <reaction evidence="5">
        <text>(2R)-3-phosphoglycerate + GTP + H(+) = 3-[(R)-glyceryl]-diphospho-5'-guanosine + diphosphate</text>
        <dbReference type="Rhea" id="RHEA:63440"/>
        <dbReference type="ChEBI" id="CHEBI:15378"/>
        <dbReference type="ChEBI" id="CHEBI:33019"/>
        <dbReference type="ChEBI" id="CHEBI:37565"/>
        <dbReference type="ChEBI" id="CHEBI:58272"/>
        <dbReference type="ChEBI" id="CHEBI:147306"/>
        <dbReference type="EC" id="2.7.7.106"/>
    </reaction>
</comment>
<dbReference type="Pfam" id="PF01983">
    <property type="entry name" value="CofC"/>
    <property type="match status" value="1"/>
</dbReference>
<comment type="pathway">
    <text evidence="5">Cofactor biosynthesis; coenzyme F420 biosynthesis.</text>
</comment>
<comment type="caution">
    <text evidence="6">The sequence shown here is derived from an EMBL/GenBank/DDBJ whole genome shotgun (WGS) entry which is preliminary data.</text>
</comment>
<evidence type="ECO:0000313" key="7">
    <source>
        <dbReference type="Proteomes" id="UP000295341"/>
    </source>
</evidence>
<dbReference type="GO" id="GO:0005525">
    <property type="term" value="F:GTP binding"/>
    <property type="evidence" value="ECO:0007669"/>
    <property type="project" value="UniProtKB-KW"/>
</dbReference>
<evidence type="ECO:0000256" key="1">
    <source>
        <dbReference type="ARBA" id="ARBA00022679"/>
    </source>
</evidence>
<dbReference type="AlphaFoldDB" id="A0A4R7NSZ5"/>
<keyword evidence="1 5" id="KW-0808">Transferase</keyword>
<keyword evidence="4 5" id="KW-0342">GTP-binding</keyword>
<comment type="similarity">
    <text evidence="5">Belongs to the CofC family.</text>
</comment>
<proteinExistence type="inferred from homology"/>
<evidence type="ECO:0000256" key="2">
    <source>
        <dbReference type="ARBA" id="ARBA00022695"/>
    </source>
</evidence>
<dbReference type="NCBIfam" id="TIGR03552">
    <property type="entry name" value="F420_cofC"/>
    <property type="match status" value="1"/>
</dbReference>
<dbReference type="HAMAP" id="MF_02114">
    <property type="entry name" value="CofC"/>
    <property type="match status" value="1"/>
</dbReference>
<dbReference type="Proteomes" id="UP000295341">
    <property type="component" value="Unassembled WGS sequence"/>
</dbReference>
<dbReference type="SUPFAM" id="SSF53448">
    <property type="entry name" value="Nucleotide-diphospho-sugar transferases"/>
    <property type="match status" value="1"/>
</dbReference>
<dbReference type="OrthoDB" id="6334386at2"/>
<dbReference type="GO" id="GO:0043814">
    <property type="term" value="F:phospholactate guanylyltransferase activity"/>
    <property type="evidence" value="ECO:0007669"/>
    <property type="project" value="InterPro"/>
</dbReference>